<dbReference type="SUPFAM" id="SSF48371">
    <property type="entry name" value="ARM repeat"/>
    <property type="match status" value="3"/>
</dbReference>
<dbReference type="PANTHER" id="PTHR17695:SF11">
    <property type="entry name" value="SMALL SUBUNIT PROCESSOME COMPONENT 20 HOMOLOG"/>
    <property type="match status" value="1"/>
</dbReference>
<evidence type="ECO:0000259" key="1">
    <source>
        <dbReference type="Pfam" id="PF07539"/>
    </source>
</evidence>
<dbReference type="InterPro" id="IPR016024">
    <property type="entry name" value="ARM-type_fold"/>
</dbReference>
<dbReference type="InterPro" id="IPR011430">
    <property type="entry name" value="UTP20_N"/>
</dbReference>
<evidence type="ECO:0000259" key="2">
    <source>
        <dbReference type="Pfam" id="PF20416"/>
    </source>
</evidence>
<dbReference type="GO" id="GO:0032040">
    <property type="term" value="C:small-subunit processome"/>
    <property type="evidence" value="ECO:0007669"/>
    <property type="project" value="TreeGrafter"/>
</dbReference>
<organism evidence="4 5">
    <name type="scientific">Quercus suber</name>
    <name type="common">Cork oak</name>
    <dbReference type="NCBI Taxonomy" id="58331"/>
    <lineage>
        <taxon>Eukaryota</taxon>
        <taxon>Viridiplantae</taxon>
        <taxon>Streptophyta</taxon>
        <taxon>Embryophyta</taxon>
        <taxon>Tracheophyta</taxon>
        <taxon>Spermatophyta</taxon>
        <taxon>Magnoliopsida</taxon>
        <taxon>eudicotyledons</taxon>
        <taxon>Gunneridae</taxon>
        <taxon>Pentapetalae</taxon>
        <taxon>rosids</taxon>
        <taxon>fabids</taxon>
        <taxon>Fagales</taxon>
        <taxon>Fagaceae</taxon>
        <taxon>Quercus</taxon>
    </lineage>
</organism>
<comment type="caution">
    <text evidence="4">The sequence shown here is derived from an EMBL/GenBank/DDBJ whole genome shotgun (WGS) entry which is preliminary data.</text>
</comment>
<protein>
    <submittedName>
        <fullName evidence="4">Small subunit processome component 20 like protein</fullName>
    </submittedName>
</protein>
<keyword evidence="5" id="KW-1185">Reference proteome</keyword>
<dbReference type="Gene3D" id="1.25.10.10">
    <property type="entry name" value="Leucine-rich Repeat Variant"/>
    <property type="match status" value="1"/>
</dbReference>
<dbReference type="Pfam" id="PF07539">
    <property type="entry name" value="UTP20_N"/>
    <property type="match status" value="1"/>
</dbReference>
<dbReference type="PANTHER" id="PTHR17695">
    <property type="entry name" value="SMALL SUBUNIT PROCESSOME COMPONENT 20 HOMOLOG"/>
    <property type="match status" value="1"/>
</dbReference>
<gene>
    <name evidence="4" type="primary">UTP20</name>
    <name evidence="4" type="ORF">CFP56_044041</name>
</gene>
<accession>A0AAW0LH59</accession>
<dbReference type="InterPro" id="IPR046523">
    <property type="entry name" value="UTP20_dom"/>
</dbReference>
<feature type="domain" description="U3 small nucleolar RNA-associated protein 20" evidence="2">
    <location>
        <begin position="1887"/>
        <end position="2102"/>
    </location>
</feature>
<dbReference type="GO" id="GO:0030686">
    <property type="term" value="C:90S preribosome"/>
    <property type="evidence" value="ECO:0007669"/>
    <property type="project" value="TreeGrafter"/>
</dbReference>
<dbReference type="Proteomes" id="UP000237347">
    <property type="component" value="Unassembled WGS sequence"/>
</dbReference>
<feature type="domain" description="U3 small nucleolar RNA-associated protein 20 N-terminal" evidence="1">
    <location>
        <begin position="1098"/>
        <end position="1693"/>
    </location>
</feature>
<dbReference type="EMBL" id="PKMF04000097">
    <property type="protein sequence ID" value="KAK7850687.1"/>
    <property type="molecule type" value="Genomic_DNA"/>
</dbReference>
<name>A0AAW0LH59_QUESU</name>
<evidence type="ECO:0000313" key="4">
    <source>
        <dbReference type="EMBL" id="KAK7850687.1"/>
    </source>
</evidence>
<evidence type="ECO:0000259" key="3">
    <source>
        <dbReference type="Pfam" id="PF23099"/>
    </source>
</evidence>
<reference evidence="4 5" key="1">
    <citation type="journal article" date="2018" name="Sci. Data">
        <title>The draft genome sequence of cork oak.</title>
        <authorList>
            <person name="Ramos A.M."/>
            <person name="Usie A."/>
            <person name="Barbosa P."/>
            <person name="Barros P.M."/>
            <person name="Capote T."/>
            <person name="Chaves I."/>
            <person name="Simoes F."/>
            <person name="Abreu I."/>
            <person name="Carrasquinho I."/>
            <person name="Faro C."/>
            <person name="Guimaraes J.B."/>
            <person name="Mendonca D."/>
            <person name="Nobrega F."/>
            <person name="Rodrigues L."/>
            <person name="Saibo N.J.M."/>
            <person name="Varela M.C."/>
            <person name="Egas C."/>
            <person name="Matos J."/>
            <person name="Miguel C.M."/>
            <person name="Oliveira M.M."/>
            <person name="Ricardo C.P."/>
            <person name="Goncalves S."/>
        </authorList>
    </citation>
    <scope>NUCLEOTIDE SEQUENCE [LARGE SCALE GENOMIC DNA]</scope>
    <source>
        <strain evidence="5">cv. HL8</strain>
    </source>
</reference>
<dbReference type="InterPro" id="IPR052575">
    <property type="entry name" value="SSU_processome_comp_20"/>
</dbReference>
<dbReference type="Pfam" id="PF23099">
    <property type="entry name" value="UTP20_C"/>
    <property type="match status" value="1"/>
</dbReference>
<feature type="domain" description="U3 small nucleolar RNA-associated protein 20 C-terminal" evidence="3">
    <location>
        <begin position="2590"/>
        <end position="2664"/>
    </location>
</feature>
<dbReference type="Pfam" id="PF20416">
    <property type="entry name" value="UTP20"/>
    <property type="match status" value="1"/>
</dbReference>
<proteinExistence type="predicted"/>
<dbReference type="InterPro" id="IPR011989">
    <property type="entry name" value="ARM-like"/>
</dbReference>
<sequence length="2680" mass="303692">MATTSQAQAVKSLNKSPGRRRFVFKNFSQRVEEIEIDVFRSLNKVKAEPSEGSSFFRDCLTEWRELNTAEDFISFYEEMLPLFKNFSQRVEEIEIDVFRSLNKVKAAPSEGSSFFRDCLTEWRHAMPEIYTFLVQQVGELACVVVEFKFKSIGIQLLAALSRDLLVDFIPFMPRIADSLVSLLETGADREPEIIEQIFTSWSYIMMYLQKYLIRDLVYVLKVTLKLRYYPKEYVQEFMAEAISFLFRNAPAEQLQEGIKKIMTEVIKKPLPARKCGISALLFYVMRGASSRFHSRAERVLRLLMDDSIFGIDDFNFLACSDAVVEVIITAFQRLCENIEPKELDLMWKCLYEKITECVTNGCILHLSRLLSLLISIVQIHNGQIVYDYQSLLEHVGLLVQRFVVPSDLVKAEDHQEEVVDKVLELIVCILNGLHSSNDMSAISSCSLQWAPVFKLRNSSLLTFIRELLQKDPCIVDIFRVNILSALNDMVETSEEVIYLLLSFCEIMEAKAQGSNFLVGTFGKVFPKIQSCLQEAVSDWIREIKEIVRVDPSSTHIHETKLALLWGIIRCYPQLIDIQKKSSCLMDLIDALNQLLMMEVGCIAGVPNQIWQCLIGAALSSYNKSHLGKESDSEETSKFLHLAKRYRSSLPVLSAVADYLDFVYGPTSEAVNSNRMYHQELAGEKVVDAVSIFSDNLRHSNKEIRFSTLRILCHYQPLGSVDSTNDQPAAKKMRTEVSQNSLVESQGCIAGVPNQTWQCLIGAALSSYNKSHLGKESDSEETSKFLHLAKRYRSSLPVLSAVADYLDFVYGPTSEAVNSNRMYHQELAGEKVVDAVSIFSDNLRHSNKEIRFSTLRILCHYQPLGSVDSTNDQPAAKKMRTEVSQNSLVESQGINVIQLLLSIEETPLSISTSRKVILLISKIQMGLSAGRLPDAYAPLVLNGIIGILNNRFSHLWNPAIECLAVLMSQHFGLVGDRFVSYLEQYQSIFHTSNEVYEGNSKAYESSDLVKHFNSFVYPGSESIPCATVLSLLLQSLQKIPIVIESRSREFVPLFLKFLGYDCNVLASVGIFNSHACKGKEWKGVLKEWLNLLKVMRNPRLLDENDAEIQMKVLDCLLIWKDDFLLPYDQHLKKLISSKYLREELTTWSLSKESNLIEDQHRAYLVPIVIRLLMPKVRNLKTLASRKNASINHRKAVLGFIAQLDVEELPLFFALLIKPLQIISQEADSTACWLWTSPENFMDQFQAFNFLKYFTVDNIIALSWKKRYGFLHVIEDVLGVFDELHLRPFLDLLMGCIVRLLGSCASNIDVAKCNGFSSLEDHSSADLTLLEKDGAPTNHVLTSSAMKQFKDLRSLCLKVISFVLNKYEDHEFGCEFWDLFFASVKNLVDSFKQEGSSSEKPSSLFSCFVAMSRSHRLVSLLSRETNLVPDIFSILSVKSASEAIVSCVLMFVENLLNLDSELDDKDDTAKRVLLPNLEALICSLHCLFLSDSATKRKLVKCPGERDIRIFKLLSKYIKDPLLASKFVDILLPFLAKRAQNSDLCSEAVQVFRDIIPVLGSDSTKTILNAVSPLLTSVELDMRLSICDLLDSLAEAKLVRDLNATSAAEMGGLDYDTIVNAYEKICVDFFYTIHEDHVLLILSHCVYDMSSEDLILRHSAFRSMCSFIEFSALVISQEGKGHQEEWIDLLREMVLKLPEVANLNSLGMLCSNDAEVDFFNNIIHLQRHRRARALLRFKNVISTSNMSEGIINRVFVPLFFNILFDVQDGKGEHVRGACIEALAAISGHAEWKSYYALLVRCLREITLKPDKQKLLLRLTCSILDQFHFLEISKSQEGNDSFVNDSDSVTIGSGSSAILHKCSSFNIATEIQTCLHKTVLPKIQKLLNSEPDKVSININLAALKLLKLLPGDVMDSLLSSIIHRIANFLKNRLESIRDEARSALAACLKELGLEYLQFVLRVLRATLKRGFEMHVLGYTLNFILSKSLLIPVIGKLDYCLGDLLSIVENDILGDVAEEKEVGKIASKMKETKTRMSFKTLELIAQSITFKTHALKLLSPVTTHLQKQMTPKVKTELERMLNHIAVGIERNPSVDQTDLFIFVYGLIEDGIKDGNGQGEQSLVVEARKNPRKDMSGKRITSGRVVNVSSHLIIVFALRILHKRIRSLKRDKIDEHVLSMLDPFVKLLGNCLGSRYEDILSASLSCLTPLVRLPLQSLESQADKIKVAVLDIAQGLVSSSSPLMQSCLRLLAVLLRSSKITLSSAQLHLLIQFPLFVDLERNPSSLALSLLKAIVNRKLVVPEIYDLVTQVGELMVTSQVDSIRKKSSQILLQFLLGYQLSVKRLQQHLAFLLSNLRQVLGLSVEVMKKGFQRYVNKVLPVTRKILQSAVNVVTNRQLDFSEETAVTSWRETYYSLVMLEKMLHQFHDLFFESDLEDIWEAICELLLHPHVVTPHIKSPYILVLCQSVSLCCQLKTPFNDDAASNLITQNLCSQYESAFFNGQMEYIDSPNFWSSLEEHEQGRFLKLSNCLIQEKGEAMGKIALQKDAIQMKIVFNSFEKISSQISLDDCLHYAYEILLPLYKVCEGFAGKVIPDDIKQLAQEVCETLRKVLGIQSFVQIYSEIRKNLKAKRDKRKQEEKIMAVVNPMRNAKRKLRIAAKHRANKKRKIMTMKMGRWMNNKKPRTM</sequence>
<dbReference type="InterPro" id="IPR057525">
    <property type="entry name" value="UTP20_C"/>
</dbReference>
<evidence type="ECO:0000313" key="5">
    <source>
        <dbReference type="Proteomes" id="UP000237347"/>
    </source>
</evidence>